<keyword evidence="4" id="KW-0677">Repeat</keyword>
<keyword evidence="7" id="KW-1015">Disulfide bond</keyword>
<dbReference type="GO" id="GO:0098609">
    <property type="term" value="P:cell-cell adhesion"/>
    <property type="evidence" value="ECO:0007669"/>
    <property type="project" value="TreeGrafter"/>
</dbReference>
<dbReference type="Proteomes" id="UP000655588">
    <property type="component" value="Unassembled WGS sequence"/>
</dbReference>
<dbReference type="InterPro" id="IPR013783">
    <property type="entry name" value="Ig-like_fold"/>
</dbReference>
<name>A0A833VR14_9HYME</name>
<dbReference type="Pfam" id="PF13927">
    <property type="entry name" value="Ig_3"/>
    <property type="match status" value="1"/>
</dbReference>
<keyword evidence="6 11" id="KW-0472">Membrane</keyword>
<accession>A0A833VR14</accession>
<feature type="region of interest" description="Disordered" evidence="10">
    <location>
        <begin position="594"/>
        <end position="629"/>
    </location>
</feature>
<dbReference type="PANTHER" id="PTHR11640">
    <property type="entry name" value="NEPHRIN"/>
    <property type="match status" value="1"/>
</dbReference>
<evidence type="ECO:0000256" key="5">
    <source>
        <dbReference type="ARBA" id="ARBA00022989"/>
    </source>
</evidence>
<dbReference type="EMBL" id="WNWW01000188">
    <property type="protein sequence ID" value="KAF3429011.1"/>
    <property type="molecule type" value="Genomic_DNA"/>
</dbReference>
<keyword evidence="14" id="KW-1185">Reference proteome</keyword>
<dbReference type="PROSITE" id="PS50835">
    <property type="entry name" value="IG_LIKE"/>
    <property type="match status" value="5"/>
</dbReference>
<evidence type="ECO:0000256" key="11">
    <source>
        <dbReference type="SAM" id="Phobius"/>
    </source>
</evidence>
<dbReference type="InterPro" id="IPR007110">
    <property type="entry name" value="Ig-like_dom"/>
</dbReference>
<evidence type="ECO:0000313" key="14">
    <source>
        <dbReference type="Proteomes" id="UP000655588"/>
    </source>
</evidence>
<dbReference type="InterPro" id="IPR003599">
    <property type="entry name" value="Ig_sub"/>
</dbReference>
<dbReference type="GO" id="GO:0005911">
    <property type="term" value="C:cell-cell junction"/>
    <property type="evidence" value="ECO:0007669"/>
    <property type="project" value="TreeGrafter"/>
</dbReference>
<evidence type="ECO:0000313" key="13">
    <source>
        <dbReference type="EMBL" id="KAF3429011.1"/>
    </source>
</evidence>
<keyword evidence="2 11" id="KW-0812">Transmembrane</keyword>
<dbReference type="GO" id="GO:0050839">
    <property type="term" value="F:cell adhesion molecule binding"/>
    <property type="evidence" value="ECO:0007669"/>
    <property type="project" value="TreeGrafter"/>
</dbReference>
<feature type="transmembrane region" description="Helical" evidence="11">
    <location>
        <begin position="561"/>
        <end position="585"/>
    </location>
</feature>
<evidence type="ECO:0000256" key="8">
    <source>
        <dbReference type="ARBA" id="ARBA00023180"/>
    </source>
</evidence>
<comment type="caution">
    <text evidence="13">The sequence shown here is derived from an EMBL/GenBank/DDBJ whole genome shotgun (WGS) entry which is preliminary data.</text>
</comment>
<evidence type="ECO:0000256" key="9">
    <source>
        <dbReference type="ARBA" id="ARBA00023319"/>
    </source>
</evidence>
<keyword evidence="8" id="KW-0325">Glycoprotein</keyword>
<evidence type="ECO:0000256" key="7">
    <source>
        <dbReference type="ARBA" id="ARBA00023157"/>
    </source>
</evidence>
<dbReference type="InterPro" id="IPR036179">
    <property type="entry name" value="Ig-like_dom_sf"/>
</dbReference>
<evidence type="ECO:0000256" key="4">
    <source>
        <dbReference type="ARBA" id="ARBA00022737"/>
    </source>
</evidence>
<dbReference type="Pfam" id="PF08205">
    <property type="entry name" value="C2-set_2"/>
    <property type="match status" value="1"/>
</dbReference>
<keyword evidence="5 11" id="KW-1133">Transmembrane helix</keyword>
<evidence type="ECO:0000256" key="10">
    <source>
        <dbReference type="SAM" id="MobiDB-lite"/>
    </source>
</evidence>
<feature type="compositionally biased region" description="Basic and acidic residues" evidence="10">
    <location>
        <begin position="612"/>
        <end position="621"/>
    </location>
</feature>
<dbReference type="Pfam" id="PF13895">
    <property type="entry name" value="Ig_2"/>
    <property type="match status" value="1"/>
</dbReference>
<dbReference type="InterPro" id="IPR013162">
    <property type="entry name" value="CD80_C2-set"/>
</dbReference>
<dbReference type="FunFam" id="2.60.40.10:FF:000077">
    <property type="entry name" value="Kirre like nephrin family adhesion molecule 3"/>
    <property type="match status" value="1"/>
</dbReference>
<feature type="domain" description="Ig-like" evidence="12">
    <location>
        <begin position="13"/>
        <end position="118"/>
    </location>
</feature>
<dbReference type="GO" id="GO:0005886">
    <property type="term" value="C:plasma membrane"/>
    <property type="evidence" value="ECO:0007669"/>
    <property type="project" value="TreeGrafter"/>
</dbReference>
<feature type="domain" description="Ig-like" evidence="12">
    <location>
        <begin position="286"/>
        <end position="374"/>
    </location>
</feature>
<evidence type="ECO:0000259" key="12">
    <source>
        <dbReference type="PROSITE" id="PS50835"/>
    </source>
</evidence>
<organism evidence="13 14">
    <name type="scientific">Frieseomelitta varia</name>
    <dbReference type="NCBI Taxonomy" id="561572"/>
    <lineage>
        <taxon>Eukaryota</taxon>
        <taxon>Metazoa</taxon>
        <taxon>Ecdysozoa</taxon>
        <taxon>Arthropoda</taxon>
        <taxon>Hexapoda</taxon>
        <taxon>Insecta</taxon>
        <taxon>Pterygota</taxon>
        <taxon>Neoptera</taxon>
        <taxon>Endopterygota</taxon>
        <taxon>Hymenoptera</taxon>
        <taxon>Apocrita</taxon>
        <taxon>Aculeata</taxon>
        <taxon>Apoidea</taxon>
        <taxon>Anthophila</taxon>
        <taxon>Apidae</taxon>
        <taxon>Frieseomelitta</taxon>
    </lineage>
</organism>
<dbReference type="SMART" id="SM00409">
    <property type="entry name" value="IG"/>
    <property type="match status" value="5"/>
</dbReference>
<feature type="domain" description="Ig-like" evidence="12">
    <location>
        <begin position="377"/>
        <end position="441"/>
    </location>
</feature>
<dbReference type="InterPro" id="IPR051275">
    <property type="entry name" value="Cell_adhesion_signaling"/>
</dbReference>
<sequence>MTNVSPLASTVKPITTTEVVYQRFAIEPMDQTAVIGSRVTLPCRVLDQKGPIQWTKDDFGLGAVRNLTGYERYAMIGSDEEGDFSLHIYPVELEDDGTYQCQASPTNDGQPALRSRFAKLSVLVPPQKPKILQGDFLITTEDRELVIECVSVAGKPPAEIANLNSRLIGDPLFNPRCVCRATLDWNFVKPKRAGRPVAGRVISCRVELIVVRLQITWIDGLGNVLHRGIKTTKELFDDGPLYTVKSILRVMPRKDHDNTTFTCQSQNAADRTPQNAKLRVEVRYAPKVSLRIRSGLGKNGRIVEGSELRFKCRAEANPPNVEYRWFINEKKVIGDYTTEMIIHNATRDLHDAIVKCEVHNDVGKSEDTETLDITYGPQFRHQPVSVETQYGATEILQCDVDGNPTPEIRWYHEDSERQVASTPNISVVVNHETAGRYFCKAHVPGFPELTGYANVYIRAPPSIVSQRVQYVPDEGVVKVKCTAISVPKADSVVWSFAGRELNFSSNNTPFYVQEEYTAERVVSTVTLLDPISTYFGDYNCTITNSFGTDSVIIKLTAHIDWQLILIIGGLVVCVILIGVIIILILQCRDRIKQPRPRTAQTQETDMQETDSNADRYRESDRSSNLSDVKADIRAGSSVSNAESVTALDSEGEGSTRGVNALALAGPVPNPLGYRYSADYTEPSFPPKNNDGSNNNGYVPYVDYTRDYMPPTTQGVGASRESLSRIPSGGILASKKIGLSSANLGTSTPQTTPAIDPRFSATYGNPYLRMSAAEQLRHAPHTAVPGVTPAPPPYTQAMRMNSLNTLNGAGPQVSTMPVNVCQIPQTGVTTSQGKSNNDAVKLEGPATLIFRNPFDDVAGTTFGALHHGRAKRRCSDGEAHFGGRDVSDARMRPGGLSELEPSTFGSNWCRLREPSSHRMDSPLEHAQVA</sequence>
<dbReference type="InterPro" id="IPR003598">
    <property type="entry name" value="Ig_sub2"/>
</dbReference>
<evidence type="ECO:0000256" key="2">
    <source>
        <dbReference type="ARBA" id="ARBA00022692"/>
    </source>
</evidence>
<dbReference type="SUPFAM" id="SSF48726">
    <property type="entry name" value="Immunoglobulin"/>
    <property type="match status" value="4"/>
</dbReference>
<reference evidence="13" key="1">
    <citation type="submission" date="2019-11" db="EMBL/GenBank/DDBJ databases">
        <title>The nuclear and mitochondrial genomes of Frieseomelitta varia - a highly eusocial stingless bee (Meliponini) with a permanently sterile worker caste.</title>
        <authorList>
            <person name="Freitas F.C.P."/>
            <person name="Lourenco A.P."/>
            <person name="Nunes F.M.F."/>
            <person name="Paschoal A.R."/>
            <person name="Abreu F.C.P."/>
            <person name="Barbin F.O."/>
            <person name="Bataglia L."/>
            <person name="Cardoso-Junior C.A.M."/>
            <person name="Cervoni M.S."/>
            <person name="Silva S.R."/>
            <person name="Dalarmi F."/>
            <person name="Del Lama M.A."/>
            <person name="Depintor T.S."/>
            <person name="Ferreira K.M."/>
            <person name="Goria P.S."/>
            <person name="Jaskot M.C."/>
            <person name="Lago D.C."/>
            <person name="Luna-Lucena D."/>
            <person name="Moda L.M."/>
            <person name="Nascimento L."/>
            <person name="Pedrino M."/>
            <person name="Rabico F.O."/>
            <person name="Sanches F.C."/>
            <person name="Santos D.E."/>
            <person name="Santos C.G."/>
            <person name="Vieira J."/>
            <person name="Lopes T.F."/>
            <person name="Barchuk A.R."/>
            <person name="Hartfelder K."/>
            <person name="Simoes Z.L.P."/>
            <person name="Bitondi M.M.G."/>
            <person name="Pinheiro D.G."/>
        </authorList>
    </citation>
    <scope>NUCLEOTIDE SEQUENCE</scope>
    <source>
        <strain evidence="13">USP_RPSP 00005682</strain>
        <tissue evidence="13">Whole individual</tissue>
    </source>
</reference>
<evidence type="ECO:0000256" key="6">
    <source>
        <dbReference type="ARBA" id="ARBA00023136"/>
    </source>
</evidence>
<keyword evidence="9" id="KW-0393">Immunoglobulin domain</keyword>
<feature type="domain" description="Ig-like" evidence="12">
    <location>
        <begin position="175"/>
        <end position="279"/>
    </location>
</feature>
<comment type="subcellular location">
    <subcellularLocation>
        <location evidence="1">Membrane</location>
        <topology evidence="1">Single-pass type I membrane protein</topology>
    </subcellularLocation>
</comment>
<protein>
    <recommendedName>
        <fullName evidence="12">Ig-like domain-containing protein</fullName>
    </recommendedName>
</protein>
<dbReference type="SMART" id="SM00408">
    <property type="entry name" value="IGc2"/>
    <property type="match status" value="3"/>
</dbReference>
<dbReference type="AlphaFoldDB" id="A0A833VR14"/>
<evidence type="ECO:0000256" key="3">
    <source>
        <dbReference type="ARBA" id="ARBA00022729"/>
    </source>
</evidence>
<gene>
    <name evidence="13" type="ORF">E2986_13299</name>
</gene>
<dbReference type="Gene3D" id="2.60.40.10">
    <property type="entry name" value="Immunoglobulins"/>
    <property type="match status" value="5"/>
</dbReference>
<feature type="domain" description="Ig-like" evidence="12">
    <location>
        <begin position="461"/>
        <end position="556"/>
    </location>
</feature>
<dbReference type="PANTHER" id="PTHR11640:SF31">
    <property type="entry name" value="IRREGULAR CHIASM C-ROUGHEST PROTEIN-RELATED"/>
    <property type="match status" value="1"/>
</dbReference>
<evidence type="ECO:0000256" key="1">
    <source>
        <dbReference type="ARBA" id="ARBA00004479"/>
    </source>
</evidence>
<keyword evidence="3" id="KW-0732">Signal</keyword>
<proteinExistence type="predicted"/>